<name>A0A1G8THL3_9ACTN</name>
<gene>
    <name evidence="2" type="ORF">SAMN05421869_110185</name>
</gene>
<feature type="compositionally biased region" description="Gly residues" evidence="1">
    <location>
        <begin position="83"/>
        <end position="104"/>
    </location>
</feature>
<proteinExistence type="predicted"/>
<evidence type="ECO:0000313" key="3">
    <source>
        <dbReference type="Proteomes" id="UP000199202"/>
    </source>
</evidence>
<feature type="region of interest" description="Disordered" evidence="1">
    <location>
        <begin position="207"/>
        <end position="241"/>
    </location>
</feature>
<organism evidence="2 3">
    <name type="scientific">Nonomuraea jiangxiensis</name>
    <dbReference type="NCBI Taxonomy" id="633440"/>
    <lineage>
        <taxon>Bacteria</taxon>
        <taxon>Bacillati</taxon>
        <taxon>Actinomycetota</taxon>
        <taxon>Actinomycetes</taxon>
        <taxon>Streptosporangiales</taxon>
        <taxon>Streptosporangiaceae</taxon>
        <taxon>Nonomuraea</taxon>
    </lineage>
</organism>
<evidence type="ECO:0000256" key="1">
    <source>
        <dbReference type="SAM" id="MobiDB-lite"/>
    </source>
</evidence>
<protein>
    <submittedName>
        <fullName evidence="2">Uncharacterized protein</fullName>
    </submittedName>
</protein>
<dbReference type="EMBL" id="FNDJ01000010">
    <property type="protein sequence ID" value="SDJ40917.1"/>
    <property type="molecule type" value="Genomic_DNA"/>
</dbReference>
<feature type="compositionally biased region" description="Polar residues" evidence="1">
    <location>
        <begin position="220"/>
        <end position="241"/>
    </location>
</feature>
<keyword evidence="3" id="KW-1185">Reference proteome</keyword>
<sequence>MPRAGLGSRRREAFQRVRTARDHDLLVGVDDGDIRRVGLGRHLLHHTAHLGHAQAEYGGHAVPAGIGVTHQLATPAHGREGFGEGQGPRGDGGGERPGGVPGHGVGRDAFAIEGAGRGHSGDAERDLHGDGRSQRLRAVLAGRAGQEVLGFGEGLGDGRVARQVVQHPGALGALAGVEEGDLHAGSHGSVTSCGPSGVRAMTGPLVRDHSTRLTPPREVSSWQSTRPGNVAKTSTRRVASA</sequence>
<dbReference type="AlphaFoldDB" id="A0A1G8THL3"/>
<reference evidence="2 3" key="1">
    <citation type="submission" date="2016-10" db="EMBL/GenBank/DDBJ databases">
        <authorList>
            <person name="de Groot N.N."/>
        </authorList>
    </citation>
    <scope>NUCLEOTIDE SEQUENCE [LARGE SCALE GENOMIC DNA]</scope>
    <source>
        <strain evidence="2 3">CGMCC 4.6533</strain>
    </source>
</reference>
<feature type="region of interest" description="Disordered" evidence="1">
    <location>
        <begin position="76"/>
        <end position="108"/>
    </location>
</feature>
<evidence type="ECO:0000313" key="2">
    <source>
        <dbReference type="EMBL" id="SDJ40917.1"/>
    </source>
</evidence>
<accession>A0A1G8THL3</accession>
<dbReference type="Proteomes" id="UP000199202">
    <property type="component" value="Unassembled WGS sequence"/>
</dbReference>